<comment type="caution">
    <text evidence="2">The sequence shown here is derived from an EMBL/GenBank/DDBJ whole genome shotgun (WGS) entry which is preliminary data.</text>
</comment>
<proteinExistence type="predicted"/>
<keyword evidence="1" id="KW-0732">Signal</keyword>
<keyword evidence="3" id="KW-1185">Reference proteome</keyword>
<name>A0A5N6L4D0_9ROSI</name>
<sequence length="105" mass="11611">MRVAGVIWLWRAVGGVNTTGLDDLTTNFDHIYSCTFLDHGIGLYALKLSRCSSSYIKVPLKRAQAQHNALAPVRDLSIQDWTSVDHAGRLPARSLGKTYRSIIPS</sequence>
<reference evidence="2 3" key="1">
    <citation type="submission" date="2019-06" db="EMBL/GenBank/DDBJ databases">
        <title>A chromosomal-level reference genome of Carpinus fangiana (Coryloideae, Betulaceae).</title>
        <authorList>
            <person name="Yang X."/>
            <person name="Wang Z."/>
            <person name="Zhang L."/>
            <person name="Hao G."/>
            <person name="Liu J."/>
            <person name="Yang Y."/>
        </authorList>
    </citation>
    <scope>NUCLEOTIDE SEQUENCE [LARGE SCALE GENOMIC DNA]</scope>
    <source>
        <strain evidence="2">Cfa_2016G</strain>
        <tissue evidence="2">Leaf</tissue>
    </source>
</reference>
<feature type="signal peptide" evidence="1">
    <location>
        <begin position="1"/>
        <end position="18"/>
    </location>
</feature>
<feature type="chain" id="PRO_5024277884" evidence="1">
    <location>
        <begin position="19"/>
        <end position="105"/>
    </location>
</feature>
<evidence type="ECO:0000313" key="3">
    <source>
        <dbReference type="Proteomes" id="UP000327013"/>
    </source>
</evidence>
<evidence type="ECO:0000256" key="1">
    <source>
        <dbReference type="SAM" id="SignalP"/>
    </source>
</evidence>
<organism evidence="2 3">
    <name type="scientific">Carpinus fangiana</name>
    <dbReference type="NCBI Taxonomy" id="176857"/>
    <lineage>
        <taxon>Eukaryota</taxon>
        <taxon>Viridiplantae</taxon>
        <taxon>Streptophyta</taxon>
        <taxon>Embryophyta</taxon>
        <taxon>Tracheophyta</taxon>
        <taxon>Spermatophyta</taxon>
        <taxon>Magnoliopsida</taxon>
        <taxon>eudicotyledons</taxon>
        <taxon>Gunneridae</taxon>
        <taxon>Pentapetalae</taxon>
        <taxon>rosids</taxon>
        <taxon>fabids</taxon>
        <taxon>Fagales</taxon>
        <taxon>Betulaceae</taxon>
        <taxon>Carpinus</taxon>
    </lineage>
</organism>
<evidence type="ECO:0000313" key="2">
    <source>
        <dbReference type="EMBL" id="KAB8760579.1"/>
    </source>
</evidence>
<protein>
    <submittedName>
        <fullName evidence="2">Uncharacterized protein</fullName>
    </submittedName>
</protein>
<dbReference type="Proteomes" id="UP000327013">
    <property type="component" value="Unassembled WGS sequence"/>
</dbReference>
<accession>A0A5N6L4D0</accession>
<gene>
    <name evidence="2" type="ORF">FH972_026571</name>
</gene>
<dbReference type="AlphaFoldDB" id="A0A5N6L4D0"/>
<dbReference type="EMBL" id="VIBQ01000100">
    <property type="protein sequence ID" value="KAB8760579.1"/>
    <property type="molecule type" value="Genomic_DNA"/>
</dbReference>